<dbReference type="OrthoDB" id="46225at2"/>
<dbReference type="InterPro" id="IPR051703">
    <property type="entry name" value="NF-kappa-B_Signaling_Reg"/>
</dbReference>
<dbReference type="InterPro" id="IPR019080">
    <property type="entry name" value="YqaJ_viral_recombinase"/>
</dbReference>
<gene>
    <name evidence="3" type="ORF">BK131_03290</name>
</gene>
<dbReference type="RefSeq" id="WP_076330414.1">
    <property type="nucleotide sequence ID" value="NZ_MRTJ01000001.1"/>
</dbReference>
<dbReference type="SUPFAM" id="SSF52980">
    <property type="entry name" value="Restriction endonuclease-like"/>
    <property type="match status" value="1"/>
</dbReference>
<dbReference type="Gene3D" id="3.90.320.10">
    <property type="match status" value="1"/>
</dbReference>
<dbReference type="InterPro" id="IPR017482">
    <property type="entry name" value="Lambda-type_endonuclease"/>
</dbReference>
<evidence type="ECO:0000313" key="4">
    <source>
        <dbReference type="Proteomes" id="UP000187134"/>
    </source>
</evidence>
<evidence type="ECO:0000259" key="2">
    <source>
        <dbReference type="Pfam" id="PF09588"/>
    </source>
</evidence>
<dbReference type="NCBIfam" id="TIGR03033">
    <property type="entry name" value="phage_rel_nuc"/>
    <property type="match status" value="1"/>
</dbReference>
<dbReference type="AlphaFoldDB" id="A0A1R1C4G7"/>
<proteinExistence type="predicted"/>
<feature type="coiled-coil region" evidence="1">
    <location>
        <begin position="238"/>
        <end position="272"/>
    </location>
</feature>
<accession>A0A1R1C4G7</accession>
<sequence>MAMNIAASTKNMAREEWLKIRRRGIGGSDASAVAGLNRYKSPVGVFLDKTGQIEPDEAGEAAYWGNVLEDVVAREFTIQTGLRVQRSNKLYQHPEHKFMLGNVDRLILDKGGRGLGILECKTASAYKLGEWEDDQVPDEYAIQLQHYMAVLGVDYGYFAVLIGGQRFQYKLVERNDKIIDSLVQIEDEFWNRHVVPGIPPMIDGSDASANLLNQLYPISAPASEVILDDKQAGIVRQLQAAKEDAAVATEQVKRYENELKSIMGENELAIHNGDTLLSWKSNDISRIDSKRLKKEQPDLYEKYSNTSSSRRFLVK</sequence>
<dbReference type="Pfam" id="PF09588">
    <property type="entry name" value="YqaJ"/>
    <property type="match status" value="1"/>
</dbReference>
<evidence type="ECO:0000256" key="1">
    <source>
        <dbReference type="SAM" id="Coils"/>
    </source>
</evidence>
<name>A0A1R1C4G7_PAEAM</name>
<organism evidence="3 4">
    <name type="scientific">Paenibacillus amylolyticus</name>
    <dbReference type="NCBI Taxonomy" id="1451"/>
    <lineage>
        <taxon>Bacteria</taxon>
        <taxon>Bacillati</taxon>
        <taxon>Bacillota</taxon>
        <taxon>Bacilli</taxon>
        <taxon>Bacillales</taxon>
        <taxon>Paenibacillaceae</taxon>
        <taxon>Paenibacillus</taxon>
    </lineage>
</organism>
<dbReference type="EMBL" id="MRTJ01000001">
    <property type="protein sequence ID" value="OMF17013.1"/>
    <property type="molecule type" value="Genomic_DNA"/>
</dbReference>
<dbReference type="InterPro" id="IPR011335">
    <property type="entry name" value="Restrct_endonuc-II-like"/>
</dbReference>
<feature type="domain" description="YqaJ viral recombinase" evidence="2">
    <location>
        <begin position="16"/>
        <end position="152"/>
    </location>
</feature>
<keyword evidence="1" id="KW-0175">Coiled coil</keyword>
<dbReference type="PANTHER" id="PTHR46609:SF6">
    <property type="entry name" value="EXONUCLEASE, PHAGE-TYPE_RECB, C-TERMINAL DOMAIN-CONTAINING PROTEIN-RELATED"/>
    <property type="match status" value="1"/>
</dbReference>
<dbReference type="InterPro" id="IPR011604">
    <property type="entry name" value="PDDEXK-like_dom_sf"/>
</dbReference>
<dbReference type="Proteomes" id="UP000187134">
    <property type="component" value="Unassembled WGS sequence"/>
</dbReference>
<reference evidence="3 4" key="1">
    <citation type="submission" date="2016-11" db="EMBL/GenBank/DDBJ databases">
        <title>Paenibacillus species isolates.</title>
        <authorList>
            <person name="Beno S.M."/>
        </authorList>
    </citation>
    <scope>NUCLEOTIDE SEQUENCE [LARGE SCALE GENOMIC DNA]</scope>
    <source>
        <strain evidence="3 4">FSL H8-0246</strain>
    </source>
</reference>
<protein>
    <recommendedName>
        <fullName evidence="2">YqaJ viral recombinase domain-containing protein</fullName>
    </recommendedName>
</protein>
<comment type="caution">
    <text evidence="3">The sequence shown here is derived from an EMBL/GenBank/DDBJ whole genome shotgun (WGS) entry which is preliminary data.</text>
</comment>
<dbReference type="PANTHER" id="PTHR46609">
    <property type="entry name" value="EXONUCLEASE, PHAGE-TYPE/RECB, C-TERMINAL DOMAIN-CONTAINING PROTEIN"/>
    <property type="match status" value="1"/>
</dbReference>
<evidence type="ECO:0000313" key="3">
    <source>
        <dbReference type="EMBL" id="OMF17013.1"/>
    </source>
</evidence>